<evidence type="ECO:0000256" key="4">
    <source>
        <dbReference type="ARBA" id="ARBA00022691"/>
    </source>
</evidence>
<evidence type="ECO:0000313" key="6">
    <source>
        <dbReference type="EMBL" id="VVM38511.1"/>
    </source>
</evidence>
<dbReference type="Gene3D" id="3.40.1280.10">
    <property type="match status" value="1"/>
</dbReference>
<dbReference type="InterPro" id="IPR001537">
    <property type="entry name" value="SpoU_MeTrfase"/>
</dbReference>
<evidence type="ECO:0000256" key="2">
    <source>
        <dbReference type="ARBA" id="ARBA00022603"/>
    </source>
</evidence>
<dbReference type="InterPro" id="IPR029026">
    <property type="entry name" value="tRNA_m1G_MTases_N"/>
</dbReference>
<keyword evidence="4" id="KW-0949">S-adenosyl-L-methionine</keyword>
<dbReference type="GO" id="GO:0008173">
    <property type="term" value="F:RNA methyltransferase activity"/>
    <property type="evidence" value="ECO:0007669"/>
    <property type="project" value="InterPro"/>
</dbReference>
<evidence type="ECO:0000313" key="7">
    <source>
        <dbReference type="Proteomes" id="UP000326241"/>
    </source>
</evidence>
<dbReference type="Pfam" id="PF00588">
    <property type="entry name" value="SpoU_methylase"/>
    <property type="match status" value="1"/>
</dbReference>
<dbReference type="PANTHER" id="PTHR42786">
    <property type="entry name" value="TRNA/RRNA METHYLTRANSFERASE"/>
    <property type="match status" value="1"/>
</dbReference>
<reference evidence="6 7" key="1">
    <citation type="submission" date="2019-09" db="EMBL/GenBank/DDBJ databases">
        <authorList>
            <person name="Chandra G."/>
            <person name="Truman W A."/>
        </authorList>
    </citation>
    <scope>NUCLEOTIDE SEQUENCE [LARGE SCALE GENOMIC DNA]</scope>
    <source>
        <strain evidence="6">PS624</strain>
    </source>
</reference>
<dbReference type="InterPro" id="IPR004384">
    <property type="entry name" value="RNA_MeTrfase_TrmJ/LasT"/>
</dbReference>
<protein>
    <recommendedName>
        <fullName evidence="5">tRNA/rRNA methyltransferase SpoU type domain-containing protein</fullName>
    </recommendedName>
</protein>
<dbReference type="GO" id="GO:0005829">
    <property type="term" value="C:cytosol"/>
    <property type="evidence" value="ECO:0007669"/>
    <property type="project" value="TreeGrafter"/>
</dbReference>
<keyword evidence="2" id="KW-0489">Methyltransferase</keyword>
<sequence length="203" mass="22187">MIGGVHKINVGASLLAKAAGQTPQISNLPALPQSPYNRALFPEGTPLVADKRYSCIGLYNPKSPENVGSVMRAAGCYGVASVFYTGKRYERAADFVTDTKRVHYDIPLIGIDDLKKILPLNCVPVAVELVEGARPLPEYTHPDRALYIFGPEDGSLDKEIRDWCEDVVYIPTTGCMNLAATVNVVLYDRMAKGLNTRSGPKFR</sequence>
<name>A0A5E6P5Z9_PSEFL</name>
<dbReference type="GO" id="GO:0003723">
    <property type="term" value="F:RNA binding"/>
    <property type="evidence" value="ECO:0007669"/>
    <property type="project" value="InterPro"/>
</dbReference>
<evidence type="ECO:0000256" key="1">
    <source>
        <dbReference type="ARBA" id="ARBA00007228"/>
    </source>
</evidence>
<dbReference type="InterPro" id="IPR029028">
    <property type="entry name" value="Alpha/beta_knot_MTases"/>
</dbReference>
<feature type="domain" description="tRNA/rRNA methyltransferase SpoU type" evidence="5">
    <location>
        <begin position="56"/>
        <end position="187"/>
    </location>
</feature>
<dbReference type="Proteomes" id="UP000326241">
    <property type="component" value="Unassembled WGS sequence"/>
</dbReference>
<dbReference type="AlphaFoldDB" id="A0A5E6P5Z9"/>
<dbReference type="PANTHER" id="PTHR42786:SF6">
    <property type="entry name" value="TRNA_RRNA METHYLTRANSFERASE SPOU TYPE DOMAIN-CONTAINING PROTEIN"/>
    <property type="match status" value="1"/>
</dbReference>
<keyword evidence="3" id="KW-0808">Transferase</keyword>
<evidence type="ECO:0000256" key="3">
    <source>
        <dbReference type="ARBA" id="ARBA00022679"/>
    </source>
</evidence>
<dbReference type="SUPFAM" id="SSF75217">
    <property type="entry name" value="alpha/beta knot"/>
    <property type="match status" value="1"/>
</dbReference>
<accession>A0A5E6P5Z9</accession>
<organism evidence="6 7">
    <name type="scientific">Pseudomonas fluorescens</name>
    <dbReference type="NCBI Taxonomy" id="294"/>
    <lineage>
        <taxon>Bacteria</taxon>
        <taxon>Pseudomonadati</taxon>
        <taxon>Pseudomonadota</taxon>
        <taxon>Gammaproteobacteria</taxon>
        <taxon>Pseudomonadales</taxon>
        <taxon>Pseudomonadaceae</taxon>
        <taxon>Pseudomonas</taxon>
    </lineage>
</organism>
<comment type="similarity">
    <text evidence="1">Belongs to the class IV-like SAM-binding methyltransferase superfamily. RNA methyltransferase TrmH family.</text>
</comment>
<dbReference type="GO" id="GO:0002128">
    <property type="term" value="P:tRNA nucleoside ribose methylation"/>
    <property type="evidence" value="ECO:0007669"/>
    <property type="project" value="TreeGrafter"/>
</dbReference>
<dbReference type="CDD" id="cd18098">
    <property type="entry name" value="SpoU-like"/>
    <property type="match status" value="1"/>
</dbReference>
<proteinExistence type="inferred from homology"/>
<evidence type="ECO:0000259" key="5">
    <source>
        <dbReference type="Pfam" id="PF00588"/>
    </source>
</evidence>
<dbReference type="EMBL" id="CABVGZ010000001">
    <property type="protein sequence ID" value="VVM38511.1"/>
    <property type="molecule type" value="Genomic_DNA"/>
</dbReference>
<gene>
    <name evidence="6" type="ORF">PS624_00171</name>
</gene>